<comment type="caution">
    <text evidence="2">The sequence shown here is derived from an EMBL/GenBank/DDBJ whole genome shotgun (WGS) entry which is preliminary data.</text>
</comment>
<evidence type="ECO:0000313" key="3">
    <source>
        <dbReference type="Proteomes" id="UP000262477"/>
    </source>
</evidence>
<accession>A0A371PQ86</accession>
<evidence type="ECO:0000313" key="2">
    <source>
        <dbReference type="EMBL" id="REK84652.1"/>
    </source>
</evidence>
<feature type="compositionally biased region" description="Polar residues" evidence="1">
    <location>
        <begin position="13"/>
        <end position="23"/>
    </location>
</feature>
<feature type="region of interest" description="Disordered" evidence="1">
    <location>
        <begin position="1"/>
        <end position="23"/>
    </location>
</feature>
<evidence type="ECO:0000256" key="1">
    <source>
        <dbReference type="SAM" id="MobiDB-lite"/>
    </source>
</evidence>
<proteinExistence type="predicted"/>
<sequence length="59" mass="6378">MTDCTARGKPPSTAGNGTGPNLTCQSPESAQMKIALYVVVMTALSPSYCDIRLIRRLYE</sequence>
<dbReference type="Proteomes" id="UP000262477">
    <property type="component" value="Unassembled WGS sequence"/>
</dbReference>
<organism evidence="2 3">
    <name type="scientific">Streptomyces inhibens</name>
    <dbReference type="NCBI Taxonomy" id="2293571"/>
    <lineage>
        <taxon>Bacteria</taxon>
        <taxon>Bacillati</taxon>
        <taxon>Actinomycetota</taxon>
        <taxon>Actinomycetes</taxon>
        <taxon>Kitasatosporales</taxon>
        <taxon>Streptomycetaceae</taxon>
        <taxon>Streptomyces</taxon>
    </lineage>
</organism>
<dbReference type="RefSeq" id="WP_128512373.1">
    <property type="nucleotide sequence ID" value="NZ_QUAC01000479.1"/>
</dbReference>
<protein>
    <submittedName>
        <fullName evidence="2">Uncharacterized protein</fullName>
    </submittedName>
</protein>
<dbReference type="AlphaFoldDB" id="A0A371PQ86"/>
<dbReference type="EMBL" id="QUAC01000479">
    <property type="protein sequence ID" value="REK84652.1"/>
    <property type="molecule type" value="Genomic_DNA"/>
</dbReference>
<gene>
    <name evidence="2" type="ORF">DY245_42070</name>
</gene>
<reference evidence="2 3" key="1">
    <citation type="submission" date="2018-08" db="EMBL/GenBank/DDBJ databases">
        <title>Streptomyces NEAU-D10 sp. nov., a novel Actinomycete isolated from soil.</title>
        <authorList>
            <person name="Jin L."/>
        </authorList>
    </citation>
    <scope>NUCLEOTIDE SEQUENCE [LARGE SCALE GENOMIC DNA]</scope>
    <source>
        <strain evidence="2 3">NEAU-D10</strain>
    </source>
</reference>
<name>A0A371PQ86_STRIH</name>
<keyword evidence="3" id="KW-1185">Reference proteome</keyword>